<dbReference type="InterPro" id="IPR003542">
    <property type="entry name" value="Enbac_synth_compD-like"/>
</dbReference>
<dbReference type="SUPFAM" id="SSF56214">
    <property type="entry name" value="4'-phosphopantetheinyl transferase"/>
    <property type="match status" value="1"/>
</dbReference>
<dbReference type="GO" id="GO:0016740">
    <property type="term" value="F:transferase activity"/>
    <property type="evidence" value="ECO:0007669"/>
    <property type="project" value="UniProtKB-KW"/>
</dbReference>
<sequence>MLSRPTSLQQHFPHMTDVILLSCQFDINAFQPSLFSQHQIALPSKLEKAVPKRQAEFLAGRFLAKTCFTDLSLPYKEIINGSDRCPIWPKNIIGTITHSNETAACAITTAANIVALGIDLEYDINVKTCEDIYKSIINEQEETFLRSLNCPFNQVMTLVFSAKESIYKALYPKIKQFFNFDAVTITALNLEQQVLTLELSKDWSSTFQQGQRFECHYLRFERSFLTTITVFA</sequence>
<comment type="caution">
    <text evidence="14">The sequence shown here is derived from an EMBL/GenBank/DDBJ whole genome shotgun (WGS) entry which is preliminary data.</text>
</comment>
<dbReference type="InterPro" id="IPR008278">
    <property type="entry name" value="4-PPantetheinyl_Trfase_dom"/>
</dbReference>
<evidence type="ECO:0000313" key="14">
    <source>
        <dbReference type="EMBL" id="MCL1125679.1"/>
    </source>
</evidence>
<evidence type="ECO:0000256" key="4">
    <source>
        <dbReference type="ARBA" id="ARBA00011503"/>
    </source>
</evidence>
<comment type="catalytic activity">
    <reaction evidence="11">
        <text>apo-[peptidyl-carrier protein] + CoA = holo-[peptidyl-carrier protein] + adenosine 3',5'-bisphosphate + H(+)</text>
        <dbReference type="Rhea" id="RHEA:46228"/>
        <dbReference type="Rhea" id="RHEA-COMP:11479"/>
        <dbReference type="Rhea" id="RHEA-COMP:11480"/>
        <dbReference type="ChEBI" id="CHEBI:15378"/>
        <dbReference type="ChEBI" id="CHEBI:29999"/>
        <dbReference type="ChEBI" id="CHEBI:57287"/>
        <dbReference type="ChEBI" id="CHEBI:58343"/>
        <dbReference type="ChEBI" id="CHEBI:64479"/>
    </reaction>
</comment>
<feature type="domain" description="4'-phosphopantetheinyl transferase" evidence="12">
    <location>
        <begin position="116"/>
        <end position="208"/>
    </location>
</feature>
<evidence type="ECO:0000313" key="15">
    <source>
        <dbReference type="Proteomes" id="UP001203423"/>
    </source>
</evidence>
<evidence type="ECO:0000256" key="11">
    <source>
        <dbReference type="ARBA" id="ARBA00049191"/>
    </source>
</evidence>
<dbReference type="InterPro" id="IPR037143">
    <property type="entry name" value="4-PPantetheinyl_Trfase_dom_sf"/>
</dbReference>
<evidence type="ECO:0000259" key="13">
    <source>
        <dbReference type="Pfam" id="PF17837"/>
    </source>
</evidence>
<dbReference type="EMBL" id="JAKIKS010000056">
    <property type="protein sequence ID" value="MCL1125679.1"/>
    <property type="molecule type" value="Genomic_DNA"/>
</dbReference>
<keyword evidence="6 14" id="KW-0808">Transferase</keyword>
<keyword evidence="7" id="KW-0259">Enterobactin biosynthesis</keyword>
<evidence type="ECO:0000256" key="10">
    <source>
        <dbReference type="ARBA" id="ARBA00049176"/>
    </source>
</evidence>
<evidence type="ECO:0000256" key="2">
    <source>
        <dbReference type="ARBA" id="ARBA00004993"/>
    </source>
</evidence>
<evidence type="ECO:0000256" key="8">
    <source>
        <dbReference type="ARBA" id="ARBA00029894"/>
    </source>
</evidence>
<dbReference type="RefSeq" id="WP_248940991.1">
    <property type="nucleotide sequence ID" value="NZ_JAKIKS010000056.1"/>
</dbReference>
<protein>
    <recommendedName>
        <fullName evidence="5">Enterobactin synthase component D</fullName>
    </recommendedName>
    <alternativeName>
        <fullName evidence="8">4'-phosphopantetheinyl transferase EntD</fullName>
    </alternativeName>
    <alternativeName>
        <fullName evidence="9">Enterochelin synthase D</fullName>
    </alternativeName>
</protein>
<gene>
    <name evidence="14" type="ORF">L2764_14630</name>
</gene>
<proteinExistence type="inferred from homology"/>
<dbReference type="PANTHER" id="PTHR38096:SF1">
    <property type="entry name" value="ENTEROBACTIN SYNTHASE COMPONENT D"/>
    <property type="match status" value="1"/>
</dbReference>
<comment type="subunit">
    <text evidence="4">EntB, EntD, EntE, and EntF form a multienzyme complex called enterobactin synthase.</text>
</comment>
<dbReference type="Proteomes" id="UP001203423">
    <property type="component" value="Unassembled WGS sequence"/>
</dbReference>
<dbReference type="Gene3D" id="3.90.470.20">
    <property type="entry name" value="4'-phosphopantetheinyl transferase domain"/>
    <property type="match status" value="1"/>
</dbReference>
<dbReference type="Pfam" id="PF01648">
    <property type="entry name" value="ACPS"/>
    <property type="match status" value="1"/>
</dbReference>
<evidence type="ECO:0000256" key="1">
    <source>
        <dbReference type="ARBA" id="ARBA00003937"/>
    </source>
</evidence>
<reference evidence="14 15" key="1">
    <citation type="submission" date="2022-01" db="EMBL/GenBank/DDBJ databases">
        <title>Whole genome-based taxonomy of the Shewanellaceae.</title>
        <authorList>
            <person name="Martin-Rodriguez A.J."/>
        </authorList>
    </citation>
    <scope>NUCLEOTIDE SEQUENCE [LARGE SCALE GENOMIC DNA]</scope>
    <source>
        <strain evidence="14 15">DSM 17177</strain>
    </source>
</reference>
<keyword evidence="15" id="KW-1185">Reference proteome</keyword>
<dbReference type="Pfam" id="PF17837">
    <property type="entry name" value="4PPT_N"/>
    <property type="match status" value="1"/>
</dbReference>
<feature type="domain" description="4'-phosphopantetheinyl transferase N-terminal" evidence="13">
    <location>
        <begin position="44"/>
        <end position="107"/>
    </location>
</feature>
<name>A0ABT0LDM2_9GAMM</name>
<comment type="function">
    <text evidence="1">Involved in the biosynthesis of the siderophore enterobactin (enterochelin), which is a macrocyclic trimeric lactone of N-(2,3-dihydroxybenzoyl)-serine. The serine trilactone serves as a scaffolding for the three catechol functionalities that provide hexadentate coordination for the tightly ligated iron(2+) atoms. Plays an essential role in the assembly of the enterobactin by catalyzing the transfer of the 4'-phosphopantetheine (Ppant) moiety from coenzyme A to the apo-domains of both EntB (ArCP domain) and EntF (PCP domain) to yield their holo-forms which make them competent for the activation of 2,3-dihydroxybenzoate (DHB) and L-serine, respectively.</text>
</comment>
<dbReference type="PANTHER" id="PTHR38096">
    <property type="entry name" value="ENTEROBACTIN SYNTHASE COMPONENT D"/>
    <property type="match status" value="1"/>
</dbReference>
<evidence type="ECO:0000256" key="9">
    <source>
        <dbReference type="ARBA" id="ARBA00031996"/>
    </source>
</evidence>
<comment type="pathway">
    <text evidence="2">Siderophore biosynthesis; enterobactin biosynthesis.</text>
</comment>
<evidence type="ECO:0000256" key="5">
    <source>
        <dbReference type="ARBA" id="ARBA00019087"/>
    </source>
</evidence>
<dbReference type="InterPro" id="IPR041354">
    <property type="entry name" value="4PPT_N"/>
</dbReference>
<organism evidence="14 15">
    <name type="scientific">Shewanella surugensis</name>
    <dbReference type="NCBI Taxonomy" id="212020"/>
    <lineage>
        <taxon>Bacteria</taxon>
        <taxon>Pseudomonadati</taxon>
        <taxon>Pseudomonadota</taxon>
        <taxon>Gammaproteobacteria</taxon>
        <taxon>Alteromonadales</taxon>
        <taxon>Shewanellaceae</taxon>
        <taxon>Shewanella</taxon>
    </lineage>
</organism>
<comment type="catalytic activity">
    <reaction evidence="10">
        <text>apo-[aryl-carrier protein] + CoA = holo-[aryl-carrier protein] + adenosine 3',5'-bisphosphate + H(+)</text>
        <dbReference type="Rhea" id="RHEA:48404"/>
        <dbReference type="Rhea" id="RHEA-COMP:15903"/>
        <dbReference type="Rhea" id="RHEA-COMP:17557"/>
        <dbReference type="ChEBI" id="CHEBI:15378"/>
        <dbReference type="ChEBI" id="CHEBI:29999"/>
        <dbReference type="ChEBI" id="CHEBI:57287"/>
        <dbReference type="ChEBI" id="CHEBI:58343"/>
        <dbReference type="ChEBI" id="CHEBI:64479"/>
    </reaction>
</comment>
<comment type="similarity">
    <text evidence="3">Belongs to the P-Pant transferase superfamily. EntD family.</text>
</comment>
<evidence type="ECO:0000256" key="6">
    <source>
        <dbReference type="ARBA" id="ARBA00022679"/>
    </source>
</evidence>
<evidence type="ECO:0000256" key="7">
    <source>
        <dbReference type="ARBA" id="ARBA00023191"/>
    </source>
</evidence>
<evidence type="ECO:0000259" key="12">
    <source>
        <dbReference type="Pfam" id="PF01648"/>
    </source>
</evidence>
<dbReference type="PRINTS" id="PR01399">
    <property type="entry name" value="ENTSNTHTASED"/>
</dbReference>
<evidence type="ECO:0000256" key="3">
    <source>
        <dbReference type="ARBA" id="ARBA00008342"/>
    </source>
</evidence>
<accession>A0ABT0LDM2</accession>